<keyword evidence="1" id="KW-1133">Transmembrane helix</keyword>
<keyword evidence="3" id="KW-1185">Reference proteome</keyword>
<proteinExistence type="predicted"/>
<evidence type="ECO:0000256" key="1">
    <source>
        <dbReference type="SAM" id="Phobius"/>
    </source>
</evidence>
<accession>A0A2R6NHP5</accession>
<dbReference type="EMBL" id="MLYV02001234">
    <property type="protein sequence ID" value="PSR71890.1"/>
    <property type="molecule type" value="Genomic_DNA"/>
</dbReference>
<gene>
    <name evidence="2" type="ORF">PHLCEN_2v12234</name>
</gene>
<keyword evidence="1" id="KW-0812">Transmembrane</keyword>
<comment type="caution">
    <text evidence="2">The sequence shown here is derived from an EMBL/GenBank/DDBJ whole genome shotgun (WGS) entry which is preliminary data.</text>
</comment>
<sequence>MTLSFHIDHPKAYVILREFILGNNQTGLVTNSSGAVSVVGGESSSLAADVFPGQSGIYVGQGATQSTYTFPSATIAAWESFIATASAGQLSSSGSNTSATVGLTSSAVVVALCTLSIVLRWLEVY</sequence>
<dbReference type="STRING" id="98765.A0A2R6NHP5"/>
<feature type="transmembrane region" description="Helical" evidence="1">
    <location>
        <begin position="99"/>
        <end position="122"/>
    </location>
</feature>
<protein>
    <submittedName>
        <fullName evidence="2">Uncharacterized protein</fullName>
    </submittedName>
</protein>
<keyword evidence="1" id="KW-0472">Membrane</keyword>
<evidence type="ECO:0000313" key="3">
    <source>
        <dbReference type="Proteomes" id="UP000186601"/>
    </source>
</evidence>
<evidence type="ECO:0000313" key="2">
    <source>
        <dbReference type="EMBL" id="PSR71890.1"/>
    </source>
</evidence>
<name>A0A2R6NHP5_9APHY</name>
<organism evidence="2 3">
    <name type="scientific">Hermanssonia centrifuga</name>
    <dbReference type="NCBI Taxonomy" id="98765"/>
    <lineage>
        <taxon>Eukaryota</taxon>
        <taxon>Fungi</taxon>
        <taxon>Dikarya</taxon>
        <taxon>Basidiomycota</taxon>
        <taxon>Agaricomycotina</taxon>
        <taxon>Agaricomycetes</taxon>
        <taxon>Polyporales</taxon>
        <taxon>Meruliaceae</taxon>
        <taxon>Hermanssonia</taxon>
    </lineage>
</organism>
<dbReference type="Proteomes" id="UP000186601">
    <property type="component" value="Unassembled WGS sequence"/>
</dbReference>
<reference evidence="2 3" key="1">
    <citation type="submission" date="2018-02" db="EMBL/GenBank/DDBJ databases">
        <title>Genome sequence of the basidiomycete white-rot fungus Phlebia centrifuga.</title>
        <authorList>
            <person name="Granchi Z."/>
            <person name="Peng M."/>
            <person name="de Vries R.P."/>
            <person name="Hilden K."/>
            <person name="Makela M.R."/>
            <person name="Grigoriev I."/>
            <person name="Riley R."/>
        </authorList>
    </citation>
    <scope>NUCLEOTIDE SEQUENCE [LARGE SCALE GENOMIC DNA]</scope>
    <source>
        <strain evidence="2 3">FBCC195</strain>
    </source>
</reference>
<dbReference type="AlphaFoldDB" id="A0A2R6NHP5"/>